<evidence type="ECO:0000256" key="13">
    <source>
        <dbReference type="SAM" id="MobiDB-lite"/>
    </source>
</evidence>
<evidence type="ECO:0000313" key="16">
    <source>
        <dbReference type="RefSeq" id="XP_019618985.1"/>
    </source>
</evidence>
<keyword evidence="10" id="KW-1015">Disulfide bond</keyword>
<evidence type="ECO:0000256" key="7">
    <source>
        <dbReference type="ARBA" id="ARBA00022989"/>
    </source>
</evidence>
<keyword evidence="7 14" id="KW-1133">Transmembrane helix</keyword>
<dbReference type="PIRSF" id="PIRSF005557">
    <property type="entry name" value="Sialyl_trans"/>
    <property type="match status" value="1"/>
</dbReference>
<accession>A0A6P4XQR6</accession>
<keyword evidence="15" id="KW-1185">Reference proteome</keyword>
<feature type="transmembrane region" description="Helical" evidence="14">
    <location>
        <begin position="7"/>
        <end position="25"/>
    </location>
</feature>
<dbReference type="InterPro" id="IPR001675">
    <property type="entry name" value="Glyco_trans_29"/>
</dbReference>
<evidence type="ECO:0000256" key="9">
    <source>
        <dbReference type="ARBA" id="ARBA00023136"/>
    </source>
</evidence>
<organism evidence="15 16">
    <name type="scientific">Branchiostoma belcheri</name>
    <name type="common">Amphioxus</name>
    <dbReference type="NCBI Taxonomy" id="7741"/>
    <lineage>
        <taxon>Eukaryota</taxon>
        <taxon>Metazoa</taxon>
        <taxon>Chordata</taxon>
        <taxon>Cephalochordata</taxon>
        <taxon>Leptocardii</taxon>
        <taxon>Amphioxiformes</taxon>
        <taxon>Branchiostomatidae</taxon>
        <taxon>Branchiostoma</taxon>
    </lineage>
</organism>
<evidence type="ECO:0000256" key="1">
    <source>
        <dbReference type="ARBA" id="ARBA00004323"/>
    </source>
</evidence>
<evidence type="ECO:0000256" key="2">
    <source>
        <dbReference type="ARBA" id="ARBA00006003"/>
    </source>
</evidence>
<gene>
    <name evidence="16" type="primary">LOC109465940</name>
</gene>
<dbReference type="PANTHER" id="PTHR11987">
    <property type="entry name" value="ALPHA-2,8-SIALYLTRANSFERASE"/>
    <property type="match status" value="1"/>
</dbReference>
<comment type="similarity">
    <text evidence="2">Belongs to the glycosyltransferase 29 family.</text>
</comment>
<evidence type="ECO:0000256" key="5">
    <source>
        <dbReference type="ARBA" id="ARBA00022692"/>
    </source>
</evidence>
<dbReference type="PANTHER" id="PTHR11987:SF53">
    <property type="entry name" value="ALPHA-2,8-SIALYLTRANSFERASE 8F-LIKE"/>
    <property type="match status" value="1"/>
</dbReference>
<dbReference type="AlphaFoldDB" id="A0A6P4XQR6"/>
<comment type="subcellular location">
    <subcellularLocation>
        <location evidence="1">Golgi apparatus membrane</location>
        <topology evidence="1">Single-pass type II membrane protein</topology>
    </subcellularLocation>
</comment>
<dbReference type="RefSeq" id="XP_019618985.1">
    <property type="nucleotide sequence ID" value="XM_019763426.1"/>
</dbReference>
<evidence type="ECO:0000256" key="12">
    <source>
        <dbReference type="PIRSR" id="PIRSR005557-2"/>
    </source>
</evidence>
<keyword evidence="3" id="KW-0328">Glycosyltransferase</keyword>
<keyword evidence="11" id="KW-0325">Glycoprotein</keyword>
<keyword evidence="9 14" id="KW-0472">Membrane</keyword>
<dbReference type="Gene3D" id="3.90.1480.20">
    <property type="entry name" value="Glycosyl transferase family 29"/>
    <property type="match status" value="1"/>
</dbReference>
<dbReference type="GO" id="GO:0000139">
    <property type="term" value="C:Golgi membrane"/>
    <property type="evidence" value="ECO:0007669"/>
    <property type="project" value="UniProtKB-SubCell"/>
</dbReference>
<dbReference type="GO" id="GO:0006491">
    <property type="term" value="P:N-glycan processing"/>
    <property type="evidence" value="ECO:0007669"/>
    <property type="project" value="TreeGrafter"/>
</dbReference>
<evidence type="ECO:0000256" key="3">
    <source>
        <dbReference type="ARBA" id="ARBA00022676"/>
    </source>
</evidence>
<feature type="compositionally biased region" description="Polar residues" evidence="13">
    <location>
        <begin position="62"/>
        <end position="78"/>
    </location>
</feature>
<dbReference type="OrthoDB" id="10264956at2759"/>
<evidence type="ECO:0000256" key="6">
    <source>
        <dbReference type="ARBA" id="ARBA00022968"/>
    </source>
</evidence>
<evidence type="ECO:0000256" key="8">
    <source>
        <dbReference type="ARBA" id="ARBA00023034"/>
    </source>
</evidence>
<evidence type="ECO:0000313" key="15">
    <source>
        <dbReference type="Proteomes" id="UP000515135"/>
    </source>
</evidence>
<evidence type="ECO:0000256" key="10">
    <source>
        <dbReference type="ARBA" id="ARBA00023157"/>
    </source>
</evidence>
<evidence type="ECO:0000256" key="4">
    <source>
        <dbReference type="ARBA" id="ARBA00022679"/>
    </source>
</evidence>
<keyword evidence="6" id="KW-0735">Signal-anchor</keyword>
<reference evidence="16" key="1">
    <citation type="submission" date="2025-08" db="UniProtKB">
        <authorList>
            <consortium name="RefSeq"/>
        </authorList>
    </citation>
    <scope>IDENTIFICATION</scope>
    <source>
        <tissue evidence="16">Gonad</tissue>
    </source>
</reference>
<dbReference type="GO" id="GO:0003828">
    <property type="term" value="F:alpha-N-acetylneuraminate alpha-2,8-sialyltransferase activity"/>
    <property type="evidence" value="ECO:0007669"/>
    <property type="project" value="TreeGrafter"/>
</dbReference>
<protein>
    <submittedName>
        <fullName evidence="16">Alpha-N-acetylneuraminide alpha-2,8-sialyltransferase-like isoform X2</fullName>
    </submittedName>
</protein>
<evidence type="ECO:0000256" key="14">
    <source>
        <dbReference type="SAM" id="Phobius"/>
    </source>
</evidence>
<dbReference type="GO" id="GO:0009311">
    <property type="term" value="P:oligosaccharide metabolic process"/>
    <property type="evidence" value="ECO:0007669"/>
    <property type="project" value="TreeGrafter"/>
</dbReference>
<keyword evidence="5 14" id="KW-0812">Transmembrane</keyword>
<dbReference type="InterPro" id="IPR012163">
    <property type="entry name" value="Sialyl_trans"/>
</dbReference>
<keyword evidence="4" id="KW-0808">Transferase</keyword>
<feature type="region of interest" description="Disordered" evidence="13">
    <location>
        <begin position="57"/>
        <end position="87"/>
    </location>
</feature>
<evidence type="ECO:0000256" key="11">
    <source>
        <dbReference type="ARBA" id="ARBA00023180"/>
    </source>
</evidence>
<dbReference type="CDD" id="cd23963">
    <property type="entry name" value="GT29_ST8SIA"/>
    <property type="match status" value="1"/>
</dbReference>
<feature type="disulfide bond" evidence="12">
    <location>
        <begin position="197"/>
        <end position="350"/>
    </location>
</feature>
<dbReference type="Proteomes" id="UP000515135">
    <property type="component" value="Unplaced"/>
</dbReference>
<keyword evidence="8" id="KW-0333">Golgi apparatus</keyword>
<dbReference type="Pfam" id="PF00777">
    <property type="entry name" value="Glyco_transf_29"/>
    <property type="match status" value="1"/>
</dbReference>
<dbReference type="InterPro" id="IPR050943">
    <property type="entry name" value="Glycosyltr_29_Sialyltrsf"/>
</dbReference>
<dbReference type="InterPro" id="IPR038578">
    <property type="entry name" value="GT29-like_sf"/>
</dbReference>
<proteinExistence type="inferred from homology"/>
<name>A0A6P4XQR6_BRABE</name>
<sequence>MTNHHHRYCALLLVTVSSVLIMLYYTSVHVIPGDHLPWKPPESRIYMHTNRSSIEVEEADNQLGSNVSTSGGLTNSSVEKPKERETSPLQKFHYYARQIPEESVAEKKFLADQAAVQSVPTEAPGWVYNKTGADLFRKRLVGDSRFANGNFLVTQQTVNKSGLMTHSENHGNISVPEKVFNGFPKESPFKNKHFNTCSVVGNGGILKGSGCGKEIDASEFVFRFNMAPMGDKYSRDIVNKTNLITINPSMIDYRYTKGKGKGIDVKSLTHDLSAYRDSYLWIWALLSQSNARSAFKVQEALQGASARNQVNVIFPYPLVTGAIISFWKKHISAQRPSSGLLLASLATQMCEEVRLYGFWPFHADRNNRRLTQHYYGNALPTKVHKIPLELRQLQILHNNGIVRLTTHPCQ</sequence>
<dbReference type="GeneID" id="109465940"/>